<keyword evidence="2" id="KW-0731">Sigma factor</keyword>
<evidence type="ECO:0000256" key="3">
    <source>
        <dbReference type="ARBA" id="ARBA00023125"/>
    </source>
</evidence>
<evidence type="ECO:0000313" key="8">
    <source>
        <dbReference type="Proteomes" id="UP000005444"/>
    </source>
</evidence>
<dbReference type="InterPro" id="IPR013324">
    <property type="entry name" value="RNA_pol_sigma_r3/r4-like"/>
</dbReference>
<name>G8PAJ6_PEDCP</name>
<dbReference type="GO" id="GO:0003677">
    <property type="term" value="F:DNA binding"/>
    <property type="evidence" value="ECO:0007669"/>
    <property type="project" value="UniProtKB-KW"/>
</dbReference>
<keyword evidence="8" id="KW-1185">Reference proteome</keyword>
<dbReference type="InterPro" id="IPR007630">
    <property type="entry name" value="RNA_pol_sigma70_r4"/>
</dbReference>
<proteinExistence type="predicted"/>
<keyword evidence="1" id="KW-0805">Transcription regulation</keyword>
<evidence type="ECO:0000256" key="4">
    <source>
        <dbReference type="ARBA" id="ARBA00023163"/>
    </source>
</evidence>
<organism evidence="7 8">
    <name type="scientific">Pediococcus claussenii (strain ATCC BAA-344 / DSM 14800 / JCM 18046 / KCTC 3811 / LMG 21948 / P06)</name>
    <dbReference type="NCBI Taxonomy" id="701521"/>
    <lineage>
        <taxon>Bacteria</taxon>
        <taxon>Bacillati</taxon>
        <taxon>Bacillota</taxon>
        <taxon>Bacilli</taxon>
        <taxon>Lactobacillales</taxon>
        <taxon>Lactobacillaceae</taxon>
        <taxon>Pediococcus</taxon>
    </lineage>
</organism>
<dbReference type="Proteomes" id="UP000005444">
    <property type="component" value="Chromosome"/>
</dbReference>
<evidence type="ECO:0000259" key="5">
    <source>
        <dbReference type="Pfam" id="PF04542"/>
    </source>
</evidence>
<dbReference type="InterPro" id="IPR013325">
    <property type="entry name" value="RNA_pol_sigma_r2"/>
</dbReference>
<dbReference type="Pfam" id="PF04545">
    <property type="entry name" value="Sigma70_r4"/>
    <property type="match status" value="1"/>
</dbReference>
<reference evidence="7 8" key="1">
    <citation type="journal article" date="2012" name="J. Bacteriol.">
        <title>Complete Genome Sequence of the Beer Spoilage Organism Pediococcus claussenii ATCC BAA-344T.</title>
        <authorList>
            <person name="Pittet V."/>
            <person name="Abegunde T."/>
            <person name="Marfleet T."/>
            <person name="Haakensen M."/>
            <person name="Morrow K."/>
            <person name="Jayaprakash T."/>
            <person name="Schroeder K."/>
            <person name="Trost B."/>
            <person name="Byrns S."/>
            <person name="Bergsveinson J."/>
            <person name="Kusalik A."/>
            <person name="Ziola B."/>
        </authorList>
    </citation>
    <scope>NUCLEOTIDE SEQUENCE [LARGE SCALE GENOMIC DNA]</scope>
    <source>
        <strain evidence="7 8">ATCC BAA-344</strain>
    </source>
</reference>
<dbReference type="GO" id="GO:0006352">
    <property type="term" value="P:DNA-templated transcription initiation"/>
    <property type="evidence" value="ECO:0007669"/>
    <property type="project" value="InterPro"/>
</dbReference>
<dbReference type="Gene3D" id="1.10.1740.10">
    <property type="match status" value="1"/>
</dbReference>
<evidence type="ECO:0000256" key="1">
    <source>
        <dbReference type="ARBA" id="ARBA00023015"/>
    </source>
</evidence>
<keyword evidence="4" id="KW-0804">Transcription</keyword>
<evidence type="ECO:0000313" key="7">
    <source>
        <dbReference type="EMBL" id="AEV95785.1"/>
    </source>
</evidence>
<keyword evidence="3" id="KW-0238">DNA-binding</keyword>
<dbReference type="Pfam" id="PF04542">
    <property type="entry name" value="Sigma70_r2"/>
    <property type="match status" value="1"/>
</dbReference>
<gene>
    <name evidence="7" type="ordered locus">PECL_1567</name>
</gene>
<dbReference type="HOGENOM" id="CLU_047691_20_1_9"/>
<evidence type="ECO:0000259" key="6">
    <source>
        <dbReference type="Pfam" id="PF04545"/>
    </source>
</evidence>
<dbReference type="SUPFAM" id="SSF88659">
    <property type="entry name" value="Sigma3 and sigma4 domains of RNA polymerase sigma factors"/>
    <property type="match status" value="1"/>
</dbReference>
<dbReference type="InterPro" id="IPR014284">
    <property type="entry name" value="RNA_pol_sigma-70_dom"/>
</dbReference>
<dbReference type="STRING" id="701521.PECL_1567"/>
<feature type="domain" description="RNA polymerase sigma-70 region 2" evidence="5">
    <location>
        <begin position="24"/>
        <end position="88"/>
    </location>
</feature>
<evidence type="ECO:0000256" key="2">
    <source>
        <dbReference type="ARBA" id="ARBA00023082"/>
    </source>
</evidence>
<dbReference type="PATRIC" id="fig|701521.8.peg.1469"/>
<accession>G8PAJ6</accession>
<dbReference type="KEGG" id="pce:PECL_1567"/>
<dbReference type="Gene3D" id="1.10.10.10">
    <property type="entry name" value="Winged helix-like DNA-binding domain superfamily/Winged helix DNA-binding domain"/>
    <property type="match status" value="1"/>
</dbReference>
<feature type="domain" description="RNA polymerase sigma-70 region 4" evidence="6">
    <location>
        <begin position="131"/>
        <end position="168"/>
    </location>
</feature>
<dbReference type="InterPro" id="IPR036388">
    <property type="entry name" value="WH-like_DNA-bd_sf"/>
</dbReference>
<dbReference type="GO" id="GO:0016987">
    <property type="term" value="F:sigma factor activity"/>
    <property type="evidence" value="ECO:0007669"/>
    <property type="project" value="UniProtKB-KW"/>
</dbReference>
<dbReference type="InterPro" id="IPR007627">
    <property type="entry name" value="RNA_pol_sigma70_r2"/>
</dbReference>
<dbReference type="InterPro" id="IPR000943">
    <property type="entry name" value="RNA_pol_sigma70"/>
</dbReference>
<dbReference type="SUPFAM" id="SSF88946">
    <property type="entry name" value="Sigma2 domain of RNA polymerase sigma factors"/>
    <property type="match status" value="1"/>
</dbReference>
<dbReference type="PRINTS" id="PR00046">
    <property type="entry name" value="SIGMA70FCT"/>
</dbReference>
<protein>
    <submittedName>
        <fullName evidence="7">RNA polymerase sigma factor, sigma-70 family protein</fullName>
    </submittedName>
</protein>
<dbReference type="AlphaFoldDB" id="G8PAJ6"/>
<dbReference type="EMBL" id="CP003137">
    <property type="protein sequence ID" value="AEV95785.1"/>
    <property type="molecule type" value="Genomic_DNA"/>
</dbReference>
<dbReference type="eggNOG" id="COG1595">
    <property type="taxonomic scope" value="Bacteria"/>
</dbReference>
<dbReference type="NCBIfam" id="TIGR02937">
    <property type="entry name" value="sigma70-ECF"/>
    <property type="match status" value="1"/>
</dbReference>
<sequence>MMDKKRNLTEGLNYLIKEEQEGIIYGVLKRLNVNNWSAEFDDLVQEGRLAFAKAFVSYPDNPRENQKFSCYAYQAVYWRILDLLRKSQVINSHNEGEVNDLLVEIPNPESNYLFEKTATIDLIERLMECCTERERRFIRLCYEENLTGGEIAKKEKISRQTVYQIRRKIEGKFQKIRQKR</sequence>